<reference evidence="2" key="1">
    <citation type="submission" date="2021-02" db="EMBL/GenBank/DDBJ databases">
        <authorList>
            <person name="Nowell W R."/>
        </authorList>
    </citation>
    <scope>NUCLEOTIDE SEQUENCE</scope>
</reference>
<dbReference type="Proteomes" id="UP000676336">
    <property type="component" value="Unassembled WGS sequence"/>
</dbReference>
<organism evidence="2 3">
    <name type="scientific">Rotaria magnacalcarata</name>
    <dbReference type="NCBI Taxonomy" id="392030"/>
    <lineage>
        <taxon>Eukaryota</taxon>
        <taxon>Metazoa</taxon>
        <taxon>Spiralia</taxon>
        <taxon>Gnathifera</taxon>
        <taxon>Rotifera</taxon>
        <taxon>Eurotatoria</taxon>
        <taxon>Bdelloidea</taxon>
        <taxon>Philodinida</taxon>
        <taxon>Philodinidae</taxon>
        <taxon>Rotaria</taxon>
    </lineage>
</organism>
<protein>
    <submittedName>
        <fullName evidence="2">Uncharacterized protein</fullName>
    </submittedName>
</protein>
<gene>
    <name evidence="2" type="ORF">SMN809_LOCUS73117</name>
</gene>
<feature type="compositionally biased region" description="Basic and acidic residues" evidence="1">
    <location>
        <begin position="1"/>
        <end position="27"/>
    </location>
</feature>
<accession>A0A8S3I3R9</accession>
<sequence length="68" mass="7934">DDRMANQHRITTENKRKRSESTDKMDVSRSFSQLSIIQRNPKEKKSTSRNNLSDNDTVHATTNDNQQQ</sequence>
<dbReference type="AlphaFoldDB" id="A0A8S3I3R9"/>
<evidence type="ECO:0000313" key="3">
    <source>
        <dbReference type="Proteomes" id="UP000676336"/>
    </source>
</evidence>
<dbReference type="EMBL" id="CAJOBI010327215">
    <property type="protein sequence ID" value="CAF5193510.1"/>
    <property type="molecule type" value="Genomic_DNA"/>
</dbReference>
<feature type="compositionally biased region" description="Polar residues" evidence="1">
    <location>
        <begin position="29"/>
        <end position="38"/>
    </location>
</feature>
<feature type="non-terminal residue" evidence="2">
    <location>
        <position position="1"/>
    </location>
</feature>
<feature type="compositionally biased region" description="Polar residues" evidence="1">
    <location>
        <begin position="48"/>
        <end position="68"/>
    </location>
</feature>
<feature type="region of interest" description="Disordered" evidence="1">
    <location>
        <begin position="1"/>
        <end position="68"/>
    </location>
</feature>
<proteinExistence type="predicted"/>
<evidence type="ECO:0000256" key="1">
    <source>
        <dbReference type="SAM" id="MobiDB-lite"/>
    </source>
</evidence>
<comment type="caution">
    <text evidence="2">The sequence shown here is derived from an EMBL/GenBank/DDBJ whole genome shotgun (WGS) entry which is preliminary data.</text>
</comment>
<evidence type="ECO:0000313" key="2">
    <source>
        <dbReference type="EMBL" id="CAF5193510.1"/>
    </source>
</evidence>
<name>A0A8S3I3R9_9BILA</name>